<dbReference type="AlphaFoldDB" id="A0A7X5HXG3"/>
<keyword evidence="9" id="KW-0804">Transcription</keyword>
<comment type="subcellular location">
    <subcellularLocation>
        <location evidence="1">Cytoplasm</location>
    </subcellularLocation>
</comment>
<dbReference type="SUPFAM" id="SSF46785">
    <property type="entry name" value="Winged helix' DNA-binding domain"/>
    <property type="match status" value="1"/>
</dbReference>
<dbReference type="GO" id="GO:0045892">
    <property type="term" value="P:negative regulation of DNA-templated transcription"/>
    <property type="evidence" value="ECO:0007669"/>
    <property type="project" value="TreeGrafter"/>
</dbReference>
<evidence type="ECO:0000256" key="1">
    <source>
        <dbReference type="ARBA" id="ARBA00004496"/>
    </source>
</evidence>
<comment type="caution">
    <text evidence="11">The sequence shown here is derived from an EMBL/GenBank/DDBJ whole genome shotgun (WGS) entry which is preliminary data.</text>
</comment>
<evidence type="ECO:0000256" key="4">
    <source>
        <dbReference type="ARBA" id="ARBA00022491"/>
    </source>
</evidence>
<dbReference type="InterPro" id="IPR043135">
    <property type="entry name" value="Fur_C"/>
</dbReference>
<dbReference type="Proteomes" id="UP000461585">
    <property type="component" value="Unassembled WGS sequence"/>
</dbReference>
<dbReference type="CDD" id="cd07153">
    <property type="entry name" value="Fur_like"/>
    <property type="match status" value="1"/>
</dbReference>
<evidence type="ECO:0000313" key="12">
    <source>
        <dbReference type="Proteomes" id="UP000461585"/>
    </source>
</evidence>
<feature type="binding site" evidence="10">
    <location>
        <position position="131"/>
    </location>
    <ligand>
        <name>Zn(2+)</name>
        <dbReference type="ChEBI" id="CHEBI:29105"/>
    </ligand>
</feature>
<keyword evidence="8" id="KW-0238">DNA-binding</keyword>
<evidence type="ECO:0000256" key="3">
    <source>
        <dbReference type="ARBA" id="ARBA00022490"/>
    </source>
</evidence>
<dbReference type="InterPro" id="IPR036390">
    <property type="entry name" value="WH_DNA-bd_sf"/>
</dbReference>
<keyword evidence="6 10" id="KW-0862">Zinc</keyword>
<dbReference type="RefSeq" id="WP_162371115.1">
    <property type="nucleotide sequence ID" value="NZ_JAAEEH010000037.1"/>
</dbReference>
<dbReference type="GO" id="GO:0000976">
    <property type="term" value="F:transcription cis-regulatory region binding"/>
    <property type="evidence" value="ECO:0007669"/>
    <property type="project" value="TreeGrafter"/>
</dbReference>
<keyword evidence="7" id="KW-0805">Transcription regulation</keyword>
<dbReference type="GO" id="GO:0008270">
    <property type="term" value="F:zinc ion binding"/>
    <property type="evidence" value="ECO:0007669"/>
    <property type="project" value="TreeGrafter"/>
</dbReference>
<reference evidence="11 12" key="1">
    <citation type="submission" date="2020-01" db="EMBL/GenBank/DDBJ databases">
        <title>Anaeroalcalibacter tamaniensis gen. nov., sp. nov., moderately halophilic strictly anaerobic fermenter bacterium from mud volcano of Taman peninsula.</title>
        <authorList>
            <person name="Frolova A."/>
            <person name="Merkel A.Y."/>
            <person name="Slobodkin A.I."/>
        </authorList>
    </citation>
    <scope>NUCLEOTIDE SEQUENCE [LARGE SCALE GENOMIC DNA]</scope>
    <source>
        <strain evidence="11 12">F-3ap</strain>
    </source>
</reference>
<evidence type="ECO:0000256" key="6">
    <source>
        <dbReference type="ARBA" id="ARBA00022833"/>
    </source>
</evidence>
<evidence type="ECO:0000256" key="2">
    <source>
        <dbReference type="ARBA" id="ARBA00007957"/>
    </source>
</evidence>
<proteinExistence type="inferred from homology"/>
<evidence type="ECO:0000256" key="9">
    <source>
        <dbReference type="ARBA" id="ARBA00023163"/>
    </source>
</evidence>
<protein>
    <submittedName>
        <fullName evidence="11">Transcriptional repressor</fullName>
    </submittedName>
</protein>
<dbReference type="Gene3D" id="3.30.1490.190">
    <property type="match status" value="1"/>
</dbReference>
<feature type="binding site" evidence="10">
    <location>
        <position position="96"/>
    </location>
    <ligand>
        <name>Zn(2+)</name>
        <dbReference type="ChEBI" id="CHEBI:29105"/>
    </ligand>
</feature>
<evidence type="ECO:0000256" key="8">
    <source>
        <dbReference type="ARBA" id="ARBA00023125"/>
    </source>
</evidence>
<keyword evidence="12" id="KW-1185">Reference proteome</keyword>
<dbReference type="InterPro" id="IPR002481">
    <property type="entry name" value="FUR"/>
</dbReference>
<evidence type="ECO:0000313" key="11">
    <source>
        <dbReference type="EMBL" id="NDL68391.1"/>
    </source>
</evidence>
<dbReference type="GO" id="GO:0005737">
    <property type="term" value="C:cytoplasm"/>
    <property type="evidence" value="ECO:0007669"/>
    <property type="project" value="UniProtKB-SubCell"/>
</dbReference>
<keyword evidence="3" id="KW-0963">Cytoplasm</keyword>
<accession>A0A7X5HXG3</accession>
<dbReference type="Pfam" id="PF01475">
    <property type="entry name" value="FUR"/>
    <property type="match status" value="1"/>
</dbReference>
<evidence type="ECO:0000256" key="7">
    <source>
        <dbReference type="ARBA" id="ARBA00023015"/>
    </source>
</evidence>
<dbReference type="Gene3D" id="1.10.10.10">
    <property type="entry name" value="Winged helix-like DNA-binding domain superfamily/Winged helix DNA-binding domain"/>
    <property type="match status" value="1"/>
</dbReference>
<dbReference type="GO" id="GO:1900376">
    <property type="term" value="P:regulation of secondary metabolite biosynthetic process"/>
    <property type="evidence" value="ECO:0007669"/>
    <property type="project" value="TreeGrafter"/>
</dbReference>
<keyword evidence="4" id="KW-0678">Repressor</keyword>
<gene>
    <name evidence="11" type="ORF">GXN74_11635</name>
</gene>
<name>A0A7X5HXG3_9FIRM</name>
<dbReference type="PANTHER" id="PTHR33202">
    <property type="entry name" value="ZINC UPTAKE REGULATION PROTEIN"/>
    <property type="match status" value="1"/>
</dbReference>
<feature type="binding site" evidence="10">
    <location>
        <position position="93"/>
    </location>
    <ligand>
        <name>Zn(2+)</name>
        <dbReference type="ChEBI" id="CHEBI:29105"/>
    </ligand>
</feature>
<sequence length="135" mass="15858">MNTDQIGGFLHEKGVKPSFQRIKVYEYLMNNKEHPTVENIYRDLIKEIPTLSKTTVYNSLNTFIEKGVVQAISIDGNEMRYDLYERRHGHFKCEVCGRIYDFLPPKEAYEELEALEGFLITDRQIYLKGVCKNCR</sequence>
<feature type="binding site" evidence="10">
    <location>
        <position position="134"/>
    </location>
    <ligand>
        <name>Zn(2+)</name>
        <dbReference type="ChEBI" id="CHEBI:29105"/>
    </ligand>
</feature>
<dbReference type="EMBL" id="JAAEEH010000037">
    <property type="protein sequence ID" value="NDL68391.1"/>
    <property type="molecule type" value="Genomic_DNA"/>
</dbReference>
<organism evidence="11 12">
    <name type="scientific">Anaerotalea alkaliphila</name>
    <dbReference type="NCBI Taxonomy" id="2662126"/>
    <lineage>
        <taxon>Bacteria</taxon>
        <taxon>Bacillati</taxon>
        <taxon>Bacillota</taxon>
        <taxon>Clostridia</taxon>
        <taxon>Eubacteriales</taxon>
        <taxon>Anaerotalea</taxon>
    </lineage>
</organism>
<evidence type="ECO:0000256" key="10">
    <source>
        <dbReference type="PIRSR" id="PIRSR602481-1"/>
    </source>
</evidence>
<dbReference type="GO" id="GO:0003700">
    <property type="term" value="F:DNA-binding transcription factor activity"/>
    <property type="evidence" value="ECO:0007669"/>
    <property type="project" value="InterPro"/>
</dbReference>
<dbReference type="PANTHER" id="PTHR33202:SF8">
    <property type="entry name" value="PEROXIDE-RESPONSIVE REPRESSOR PERR"/>
    <property type="match status" value="1"/>
</dbReference>
<comment type="similarity">
    <text evidence="2">Belongs to the Fur family.</text>
</comment>
<keyword evidence="5 10" id="KW-0479">Metal-binding</keyword>
<evidence type="ECO:0000256" key="5">
    <source>
        <dbReference type="ARBA" id="ARBA00022723"/>
    </source>
</evidence>
<comment type="cofactor">
    <cofactor evidence="10">
        <name>Zn(2+)</name>
        <dbReference type="ChEBI" id="CHEBI:29105"/>
    </cofactor>
    <text evidence="10">Binds 1 zinc ion per subunit.</text>
</comment>
<dbReference type="InterPro" id="IPR036388">
    <property type="entry name" value="WH-like_DNA-bd_sf"/>
</dbReference>
<dbReference type="FunFam" id="1.10.10.10:FF:000007">
    <property type="entry name" value="Ferric uptake regulation protein"/>
    <property type="match status" value="1"/>
</dbReference>